<dbReference type="InterPro" id="IPR036942">
    <property type="entry name" value="Beta-barrel_TonB_sf"/>
</dbReference>
<dbReference type="InterPro" id="IPR012910">
    <property type="entry name" value="Plug_dom"/>
</dbReference>
<feature type="signal peptide" evidence="13">
    <location>
        <begin position="1"/>
        <end position="30"/>
    </location>
</feature>
<evidence type="ECO:0000256" key="9">
    <source>
        <dbReference type="ARBA" id="ARBA00023136"/>
    </source>
</evidence>
<keyword evidence="2 11" id="KW-0813">Transport</keyword>
<dbReference type="Pfam" id="PF00593">
    <property type="entry name" value="TonB_dep_Rec_b-barrel"/>
    <property type="match status" value="1"/>
</dbReference>
<evidence type="ECO:0000256" key="2">
    <source>
        <dbReference type="ARBA" id="ARBA00022448"/>
    </source>
</evidence>
<name>A0A844YR72_9SPHN</name>
<dbReference type="Gene3D" id="2.40.170.20">
    <property type="entry name" value="TonB-dependent receptor, beta-barrel domain"/>
    <property type="match status" value="2"/>
</dbReference>
<dbReference type="SUPFAM" id="SSF56935">
    <property type="entry name" value="Porins"/>
    <property type="match status" value="1"/>
</dbReference>
<reference evidence="16 17" key="1">
    <citation type="submission" date="2019-12" db="EMBL/GenBank/DDBJ databases">
        <title>Genomic-based taxomic classification of the family Erythrobacteraceae.</title>
        <authorList>
            <person name="Xu L."/>
        </authorList>
    </citation>
    <scope>NUCLEOTIDE SEQUENCE [LARGE SCALE GENOMIC DNA]</scope>
    <source>
        <strain evidence="16 17">M0322</strain>
    </source>
</reference>
<dbReference type="GO" id="GO:0006826">
    <property type="term" value="P:iron ion transport"/>
    <property type="evidence" value="ECO:0007669"/>
    <property type="project" value="UniProtKB-KW"/>
</dbReference>
<evidence type="ECO:0000313" key="16">
    <source>
        <dbReference type="EMBL" id="MXO70069.1"/>
    </source>
</evidence>
<evidence type="ECO:0000313" key="17">
    <source>
        <dbReference type="Proteomes" id="UP000466966"/>
    </source>
</evidence>
<dbReference type="Proteomes" id="UP000466966">
    <property type="component" value="Unassembled WGS sequence"/>
</dbReference>
<accession>A0A844YR72</accession>
<feature type="domain" description="TonB-dependent receptor plug" evidence="15">
    <location>
        <begin position="56"/>
        <end position="166"/>
    </location>
</feature>
<feature type="domain" description="TonB-dependent receptor-like beta-barrel" evidence="14">
    <location>
        <begin position="332"/>
        <end position="778"/>
    </location>
</feature>
<feature type="chain" id="PRO_5032302549" evidence="13">
    <location>
        <begin position="31"/>
        <end position="815"/>
    </location>
</feature>
<comment type="similarity">
    <text evidence="11 12">Belongs to the TonB-dependent receptor family.</text>
</comment>
<keyword evidence="3 11" id="KW-1134">Transmembrane beta strand</keyword>
<evidence type="ECO:0000256" key="8">
    <source>
        <dbReference type="ARBA" id="ARBA00023077"/>
    </source>
</evidence>
<dbReference type="InterPro" id="IPR000531">
    <property type="entry name" value="Beta-barrel_TonB"/>
</dbReference>
<gene>
    <name evidence="16" type="ORF">GRI99_00285</name>
</gene>
<evidence type="ECO:0000259" key="14">
    <source>
        <dbReference type="Pfam" id="PF00593"/>
    </source>
</evidence>
<sequence length="815" mass="87756">MVMLKPAAYRFHASALALAAVLGSAAPAMAQDSADAAASDNSDEIVVTAQFRSQRLQDVPIAITAVTGEMMEQRGQTNLADIGNNAPNVTLRQSAASFGPAVSAYIRGVGQRDTNFALEPGVGLYIDDVYLPTMHGSLLNLVDLDRVEILRGPQGTLAGQNSIGGAIKLYSRKPDGSGEGYLSATYGSFNRLEVRGAADFTLVDDRLFARVTGAGVSRDGYVTRYDYRCTHPTSTVPSTVTGNDCKLGTEGGKEYLAGRLALRWLASDDITVDVAGDVTRDGSEVAPSTLLYVGRAAAPGQMLTGVATPAAAAYVLNGNIYGGPTGSPFVSYSPFGNFAQDTFSNSPYINYENYTDTAPRDGSAAWQAPLKSALNTWGISATVQADLTPDLRLTSISAYREFDGIYGTGDGSPFNPSLQANQVFNWQVSQEVRLSAALGDLANLTVGGFYFKKKSRYDARITLTTLYFLEEDIIPATNTAAFANLEIYPVEDLTVLAGIRYSDQKKSFEYGRFGVPGSNTGGAVPPALAPLNGLVGTFSGDRVDYRLGAQYRFSDEIMAYAQWSTGFRGGGINPRPFFPQQALPHDPETLEAYEIGFKTDLFDRTLRFNNSAFINKYQDILVNVSNCPLTGAPAAPCALPLNAGNATIKGFESELSWNPIEGLQFDASLAYLTFKYTSISAAAANSGIGLEDRGQYISPWQYSFSASYEADLGSSGTLTPRIDVSHIDSFNRNSNNVDAATGGEDIFGQVPGYTLVNTRVTYATEDRDWELALEVRNLTDKLYWTDFFDNRGSTNGVQATPAEPRTWAVSVKRRF</sequence>
<dbReference type="PROSITE" id="PS52016">
    <property type="entry name" value="TONB_DEPENDENT_REC_3"/>
    <property type="match status" value="1"/>
</dbReference>
<evidence type="ECO:0000256" key="1">
    <source>
        <dbReference type="ARBA" id="ARBA00004571"/>
    </source>
</evidence>
<keyword evidence="10 11" id="KW-0998">Cell outer membrane</keyword>
<dbReference type="EMBL" id="WTYV01000001">
    <property type="protein sequence ID" value="MXO70069.1"/>
    <property type="molecule type" value="Genomic_DNA"/>
</dbReference>
<organism evidence="16 17">
    <name type="scientific">Alteraurantiacibacter buctensis</name>
    <dbReference type="NCBI Taxonomy" id="1503981"/>
    <lineage>
        <taxon>Bacteria</taxon>
        <taxon>Pseudomonadati</taxon>
        <taxon>Pseudomonadota</taxon>
        <taxon>Alphaproteobacteria</taxon>
        <taxon>Sphingomonadales</taxon>
        <taxon>Erythrobacteraceae</taxon>
        <taxon>Alteraurantiacibacter</taxon>
    </lineage>
</organism>
<evidence type="ECO:0000256" key="3">
    <source>
        <dbReference type="ARBA" id="ARBA00022452"/>
    </source>
</evidence>
<keyword evidence="7" id="KW-0406">Ion transport</keyword>
<dbReference type="AlphaFoldDB" id="A0A844YR72"/>
<keyword evidence="9 11" id="KW-0472">Membrane</keyword>
<evidence type="ECO:0000256" key="5">
    <source>
        <dbReference type="ARBA" id="ARBA00022692"/>
    </source>
</evidence>
<keyword evidence="16" id="KW-0675">Receptor</keyword>
<dbReference type="GO" id="GO:0009279">
    <property type="term" value="C:cell outer membrane"/>
    <property type="evidence" value="ECO:0007669"/>
    <property type="project" value="UniProtKB-SubCell"/>
</dbReference>
<dbReference type="Pfam" id="PF07715">
    <property type="entry name" value="Plug"/>
    <property type="match status" value="1"/>
</dbReference>
<keyword evidence="4" id="KW-0410">Iron transport</keyword>
<comment type="subcellular location">
    <subcellularLocation>
        <location evidence="1 11">Cell outer membrane</location>
        <topology evidence="1 11">Multi-pass membrane protein</topology>
    </subcellularLocation>
</comment>
<evidence type="ECO:0000256" key="13">
    <source>
        <dbReference type="SAM" id="SignalP"/>
    </source>
</evidence>
<protein>
    <submittedName>
        <fullName evidence="16">TonB-dependent receptor</fullName>
    </submittedName>
</protein>
<keyword evidence="5 11" id="KW-0812">Transmembrane</keyword>
<evidence type="ECO:0000256" key="6">
    <source>
        <dbReference type="ARBA" id="ARBA00023004"/>
    </source>
</evidence>
<evidence type="ECO:0000256" key="10">
    <source>
        <dbReference type="ARBA" id="ARBA00023237"/>
    </source>
</evidence>
<keyword evidence="17" id="KW-1185">Reference proteome</keyword>
<evidence type="ECO:0000256" key="11">
    <source>
        <dbReference type="PROSITE-ProRule" id="PRU01360"/>
    </source>
</evidence>
<proteinExistence type="inferred from homology"/>
<keyword evidence="6" id="KW-0408">Iron</keyword>
<evidence type="ECO:0000256" key="7">
    <source>
        <dbReference type="ARBA" id="ARBA00023065"/>
    </source>
</evidence>
<comment type="caution">
    <text evidence="16">The sequence shown here is derived from an EMBL/GenBank/DDBJ whole genome shotgun (WGS) entry which is preliminary data.</text>
</comment>
<keyword evidence="13" id="KW-0732">Signal</keyword>
<dbReference type="PANTHER" id="PTHR32552">
    <property type="entry name" value="FERRICHROME IRON RECEPTOR-RELATED"/>
    <property type="match status" value="1"/>
</dbReference>
<evidence type="ECO:0000256" key="4">
    <source>
        <dbReference type="ARBA" id="ARBA00022496"/>
    </source>
</evidence>
<dbReference type="InterPro" id="IPR039426">
    <property type="entry name" value="TonB-dep_rcpt-like"/>
</dbReference>
<keyword evidence="8 12" id="KW-0798">TonB box</keyword>
<dbReference type="PANTHER" id="PTHR32552:SF81">
    <property type="entry name" value="TONB-DEPENDENT OUTER MEMBRANE RECEPTOR"/>
    <property type="match status" value="1"/>
</dbReference>
<evidence type="ECO:0000259" key="15">
    <source>
        <dbReference type="Pfam" id="PF07715"/>
    </source>
</evidence>
<evidence type="ECO:0000256" key="12">
    <source>
        <dbReference type="RuleBase" id="RU003357"/>
    </source>
</evidence>